<evidence type="ECO:0000313" key="2">
    <source>
        <dbReference type="Proteomes" id="UP000800039"/>
    </source>
</evidence>
<dbReference type="GeneID" id="63855581"/>
<name>A0A9P4L8X2_9PLEO</name>
<reference evidence="1" key="1">
    <citation type="submission" date="2020-01" db="EMBL/GenBank/DDBJ databases">
        <authorList>
            <consortium name="DOE Joint Genome Institute"/>
            <person name="Haridas S."/>
            <person name="Albert R."/>
            <person name="Binder M."/>
            <person name="Bloem J."/>
            <person name="Labutti K."/>
            <person name="Salamov A."/>
            <person name="Andreopoulos B."/>
            <person name="Baker S.E."/>
            <person name="Barry K."/>
            <person name="Bills G."/>
            <person name="Bluhm B.H."/>
            <person name="Cannon C."/>
            <person name="Castanera R."/>
            <person name="Culley D.E."/>
            <person name="Daum C."/>
            <person name="Ezra D."/>
            <person name="Gonzalez J.B."/>
            <person name="Henrissat B."/>
            <person name="Kuo A."/>
            <person name="Liang C."/>
            <person name="Lipzen A."/>
            <person name="Lutzoni F."/>
            <person name="Magnuson J."/>
            <person name="Mondo S."/>
            <person name="Nolan M."/>
            <person name="Ohm R."/>
            <person name="Pangilinan J."/>
            <person name="Park H.-J."/>
            <person name="Ramirez L."/>
            <person name="Alfaro M."/>
            <person name="Sun H."/>
            <person name="Tritt A."/>
            <person name="Yoshinaga Y."/>
            <person name="Zwiers L.-H."/>
            <person name="Turgeon B.G."/>
            <person name="Goodwin S.B."/>
            <person name="Spatafora J.W."/>
            <person name="Crous P.W."/>
            <person name="Grigoriev I.V."/>
        </authorList>
    </citation>
    <scope>NUCLEOTIDE SEQUENCE</scope>
    <source>
        <strain evidence="1">CBS 394.84</strain>
    </source>
</reference>
<protein>
    <submittedName>
        <fullName evidence="1">Uncharacterized protein</fullName>
    </submittedName>
</protein>
<evidence type="ECO:0000313" key="1">
    <source>
        <dbReference type="EMBL" id="KAF1845629.1"/>
    </source>
</evidence>
<accession>A0A9P4L8X2</accession>
<organism evidence="1 2">
    <name type="scientific">Cucurbitaria berberidis CBS 394.84</name>
    <dbReference type="NCBI Taxonomy" id="1168544"/>
    <lineage>
        <taxon>Eukaryota</taxon>
        <taxon>Fungi</taxon>
        <taxon>Dikarya</taxon>
        <taxon>Ascomycota</taxon>
        <taxon>Pezizomycotina</taxon>
        <taxon>Dothideomycetes</taxon>
        <taxon>Pleosporomycetidae</taxon>
        <taxon>Pleosporales</taxon>
        <taxon>Pleosporineae</taxon>
        <taxon>Cucurbitariaceae</taxon>
        <taxon>Cucurbitaria</taxon>
    </lineage>
</organism>
<dbReference type="AlphaFoldDB" id="A0A9P4L8X2"/>
<dbReference type="Proteomes" id="UP000800039">
    <property type="component" value="Unassembled WGS sequence"/>
</dbReference>
<sequence>MFRRACTWAGLGELTARFYAGVVRVRERAGGCWGGQRYRLGSTPLGKQRQVGALLKEARLYGNSRYAQTRWRCSAGHLHNPARQEIGQFIFYAFALLLPALMPCFRRCWRRLLCCAETCFSNAVSKPATRRIHTHTHRHSILEPHTLRSTASRAAVPPDGLLMVQCRRANFSEGELAMRASAWLAEHSSRSSSQVASGARE</sequence>
<gene>
    <name evidence="1" type="ORF">K460DRAFT_430535</name>
</gene>
<comment type="caution">
    <text evidence="1">The sequence shown here is derived from an EMBL/GenBank/DDBJ whole genome shotgun (WGS) entry which is preliminary data.</text>
</comment>
<keyword evidence="2" id="KW-1185">Reference proteome</keyword>
<proteinExistence type="predicted"/>
<dbReference type="EMBL" id="ML976616">
    <property type="protein sequence ID" value="KAF1845629.1"/>
    <property type="molecule type" value="Genomic_DNA"/>
</dbReference>
<dbReference type="RefSeq" id="XP_040788192.1">
    <property type="nucleotide sequence ID" value="XM_040938326.1"/>
</dbReference>